<evidence type="ECO:0000256" key="2">
    <source>
        <dbReference type="ARBA" id="ARBA00008520"/>
    </source>
</evidence>
<dbReference type="OrthoDB" id="9812682at2"/>
<sequence>MTYLRRHALGAAALAVIAGGALVPGRADAEELTLCWAAWDPANALVELSKDFTAQTGIGMKFEFVPWPNFADRMLNELNSGGKLCDLMIGDSQWIGGGAENGHYVKLNDFFEKAGISMDDFAPATVYAYSTWPKGEPNYYALPAMGDANGWFYRKDWFSRPELQAEFKAKHGRDLAPPKTWTELKEVAEFFQGREIDGKTVYGVSIFTERGSEGITMGATSALYPFGFKYEKTPGKYDMEGAVNSPEAVAGLEFYKELYKCCTPPGYTDSYMQESLDAFKSGQVAMAMNWFAFFPGLYKDPVVGGDKIGFFVNPGQLVEASTLGGQGISVVSYSSKQDKALEYIKWFAQPDVQKKWWSLGGYSCHLAVLNDPSFPDSQPFASDFLLAMDNVMDFWQEPAYAELLLAMQKRLHDYVVADVGTAKEALDALIRDWTEVFEDEGKL</sequence>
<evidence type="ECO:0000256" key="4">
    <source>
        <dbReference type="ARBA" id="ARBA00022729"/>
    </source>
</evidence>
<dbReference type="GO" id="GO:0042597">
    <property type="term" value="C:periplasmic space"/>
    <property type="evidence" value="ECO:0007669"/>
    <property type="project" value="UniProtKB-SubCell"/>
</dbReference>
<dbReference type="InterPro" id="IPR006059">
    <property type="entry name" value="SBP"/>
</dbReference>
<evidence type="ECO:0000256" key="3">
    <source>
        <dbReference type="ARBA" id="ARBA00022448"/>
    </source>
</evidence>
<dbReference type="AlphaFoldDB" id="A0A4R3MB65"/>
<evidence type="ECO:0000256" key="1">
    <source>
        <dbReference type="ARBA" id="ARBA00004418"/>
    </source>
</evidence>
<feature type="chain" id="PRO_5020881458" evidence="6">
    <location>
        <begin position="30"/>
        <end position="443"/>
    </location>
</feature>
<evidence type="ECO:0000313" key="7">
    <source>
        <dbReference type="EMBL" id="TCT10760.1"/>
    </source>
</evidence>
<dbReference type="PANTHER" id="PTHR43649">
    <property type="entry name" value="ARABINOSE-BINDING PROTEIN-RELATED"/>
    <property type="match status" value="1"/>
</dbReference>
<dbReference type="InterPro" id="IPR050490">
    <property type="entry name" value="Bact_solute-bd_prot1"/>
</dbReference>
<dbReference type="EMBL" id="SMAK01000005">
    <property type="protein sequence ID" value="TCT10760.1"/>
    <property type="molecule type" value="Genomic_DNA"/>
</dbReference>
<organism evidence="7 8">
    <name type="scientific">Tepidamorphus gemmatus</name>
    <dbReference type="NCBI Taxonomy" id="747076"/>
    <lineage>
        <taxon>Bacteria</taxon>
        <taxon>Pseudomonadati</taxon>
        <taxon>Pseudomonadota</taxon>
        <taxon>Alphaproteobacteria</taxon>
        <taxon>Hyphomicrobiales</taxon>
        <taxon>Tepidamorphaceae</taxon>
        <taxon>Tepidamorphus</taxon>
    </lineage>
</organism>
<dbReference type="SUPFAM" id="SSF53850">
    <property type="entry name" value="Periplasmic binding protein-like II"/>
    <property type="match status" value="1"/>
</dbReference>
<comment type="similarity">
    <text evidence="2">Belongs to the bacterial solute-binding protein 1 family.</text>
</comment>
<reference evidence="7 8" key="1">
    <citation type="submission" date="2019-03" db="EMBL/GenBank/DDBJ databases">
        <title>Genomic Encyclopedia of Type Strains, Phase IV (KMG-IV): sequencing the most valuable type-strain genomes for metagenomic binning, comparative biology and taxonomic classification.</title>
        <authorList>
            <person name="Goeker M."/>
        </authorList>
    </citation>
    <scope>NUCLEOTIDE SEQUENCE [LARGE SCALE GENOMIC DNA]</scope>
    <source>
        <strain evidence="7 8">DSM 19345</strain>
    </source>
</reference>
<keyword evidence="3" id="KW-0813">Transport</keyword>
<evidence type="ECO:0000256" key="5">
    <source>
        <dbReference type="ARBA" id="ARBA00022764"/>
    </source>
</evidence>
<dbReference type="RefSeq" id="WP_132806595.1">
    <property type="nucleotide sequence ID" value="NZ_SMAK01000005.1"/>
</dbReference>
<comment type="subcellular location">
    <subcellularLocation>
        <location evidence="1">Periplasm</location>
    </subcellularLocation>
</comment>
<dbReference type="InterPro" id="IPR006311">
    <property type="entry name" value="TAT_signal"/>
</dbReference>
<dbReference type="Pfam" id="PF13416">
    <property type="entry name" value="SBP_bac_8"/>
    <property type="match status" value="1"/>
</dbReference>
<keyword evidence="4 6" id="KW-0732">Signal</keyword>
<dbReference type="Gene3D" id="3.40.190.10">
    <property type="entry name" value="Periplasmic binding protein-like II"/>
    <property type="match status" value="2"/>
</dbReference>
<evidence type="ECO:0000313" key="8">
    <source>
        <dbReference type="Proteomes" id="UP000295678"/>
    </source>
</evidence>
<dbReference type="Proteomes" id="UP000295678">
    <property type="component" value="Unassembled WGS sequence"/>
</dbReference>
<comment type="caution">
    <text evidence="7">The sequence shown here is derived from an EMBL/GenBank/DDBJ whole genome shotgun (WGS) entry which is preliminary data.</text>
</comment>
<keyword evidence="5" id="KW-0574">Periplasm</keyword>
<proteinExistence type="inferred from homology"/>
<dbReference type="PROSITE" id="PS51318">
    <property type="entry name" value="TAT"/>
    <property type="match status" value="1"/>
</dbReference>
<name>A0A4R3MB65_9HYPH</name>
<accession>A0A4R3MB65</accession>
<gene>
    <name evidence="7" type="ORF">EDC22_105261</name>
</gene>
<evidence type="ECO:0000256" key="6">
    <source>
        <dbReference type="SAM" id="SignalP"/>
    </source>
</evidence>
<protein>
    <submittedName>
        <fullName evidence="7">Carbohydrate ABC transporter substrate-binding protein (CUT1 family)</fullName>
    </submittedName>
</protein>
<dbReference type="PANTHER" id="PTHR43649:SF34">
    <property type="entry name" value="ABC TRANSPORTER PERIPLASMIC-BINDING PROTEIN YCJN-RELATED"/>
    <property type="match status" value="1"/>
</dbReference>
<keyword evidence="8" id="KW-1185">Reference proteome</keyword>
<feature type="signal peptide" evidence="6">
    <location>
        <begin position="1"/>
        <end position="29"/>
    </location>
</feature>